<sequence>MIRYTALRPASMMIRQPGMGYMAFSTTSAANQMHTPEPIKKASEKVNKTAGKAALKGIEATETVVEGTKKAAKKVVVGEKGLEKEAKNLKEETKEQANDLKEDAKKKMGQ</sequence>
<name>A0A642V7S9_9ASCO</name>
<evidence type="ECO:0000313" key="3">
    <source>
        <dbReference type="Proteomes" id="UP000761534"/>
    </source>
</evidence>
<feature type="region of interest" description="Disordered" evidence="1">
    <location>
        <begin position="87"/>
        <end position="110"/>
    </location>
</feature>
<protein>
    <submittedName>
        <fullName evidence="2">Uncharacterized protein</fullName>
    </submittedName>
</protein>
<proteinExistence type="predicted"/>
<dbReference type="EMBL" id="SWFS01000138">
    <property type="protein sequence ID" value="KAA8915823.1"/>
    <property type="molecule type" value="Genomic_DNA"/>
</dbReference>
<reference evidence="2" key="1">
    <citation type="journal article" date="2019" name="G3 (Bethesda)">
        <title>Genome Assemblies of Two Rare Opportunistic Yeast Pathogens: Diutina rugosa (syn. Candida rugosa) and Trichomonascus ciferrii (syn. Candida ciferrii).</title>
        <authorList>
            <person name="Mixao V."/>
            <person name="Saus E."/>
            <person name="Hansen A.P."/>
            <person name="Lass-Florl C."/>
            <person name="Gabaldon T."/>
        </authorList>
    </citation>
    <scope>NUCLEOTIDE SEQUENCE</scope>
    <source>
        <strain evidence="2">CBS 4856</strain>
    </source>
</reference>
<dbReference type="VEuPathDB" id="FungiDB:TRICI_002033"/>
<organism evidence="2 3">
    <name type="scientific">Trichomonascus ciferrii</name>
    <dbReference type="NCBI Taxonomy" id="44093"/>
    <lineage>
        <taxon>Eukaryota</taxon>
        <taxon>Fungi</taxon>
        <taxon>Dikarya</taxon>
        <taxon>Ascomycota</taxon>
        <taxon>Saccharomycotina</taxon>
        <taxon>Dipodascomycetes</taxon>
        <taxon>Dipodascales</taxon>
        <taxon>Trichomonascaceae</taxon>
        <taxon>Trichomonascus</taxon>
        <taxon>Trichomonascus ciferrii complex</taxon>
    </lineage>
</organism>
<evidence type="ECO:0000256" key="1">
    <source>
        <dbReference type="SAM" id="MobiDB-lite"/>
    </source>
</evidence>
<gene>
    <name evidence="2" type="ORF">TRICI_002033</name>
</gene>
<evidence type="ECO:0000313" key="2">
    <source>
        <dbReference type="EMBL" id="KAA8915823.1"/>
    </source>
</evidence>
<comment type="caution">
    <text evidence="2">The sequence shown here is derived from an EMBL/GenBank/DDBJ whole genome shotgun (WGS) entry which is preliminary data.</text>
</comment>
<dbReference type="AlphaFoldDB" id="A0A642V7S9"/>
<accession>A0A642V7S9</accession>
<keyword evidence="3" id="KW-1185">Reference proteome</keyword>
<dbReference type="Proteomes" id="UP000761534">
    <property type="component" value="Unassembled WGS sequence"/>
</dbReference>